<dbReference type="AlphaFoldDB" id="A0A8H6J7I2"/>
<evidence type="ECO:0000256" key="1">
    <source>
        <dbReference type="SAM" id="MobiDB-lite"/>
    </source>
</evidence>
<proteinExistence type="predicted"/>
<keyword evidence="3" id="KW-1185">Reference proteome</keyword>
<organism evidence="2 3">
    <name type="scientific">Colletotrichum plurivorum</name>
    <dbReference type="NCBI Taxonomy" id="2175906"/>
    <lineage>
        <taxon>Eukaryota</taxon>
        <taxon>Fungi</taxon>
        <taxon>Dikarya</taxon>
        <taxon>Ascomycota</taxon>
        <taxon>Pezizomycotina</taxon>
        <taxon>Sordariomycetes</taxon>
        <taxon>Hypocreomycetidae</taxon>
        <taxon>Glomerellales</taxon>
        <taxon>Glomerellaceae</taxon>
        <taxon>Colletotrichum</taxon>
        <taxon>Colletotrichum orchidearum species complex</taxon>
    </lineage>
</organism>
<feature type="compositionally biased region" description="Polar residues" evidence="1">
    <location>
        <begin position="8"/>
        <end position="17"/>
    </location>
</feature>
<accession>A0A8H6J7I2</accession>
<name>A0A8H6J7I2_9PEZI</name>
<gene>
    <name evidence="2" type="ORF">CPLU01_15736</name>
</gene>
<dbReference type="Proteomes" id="UP000654918">
    <property type="component" value="Unassembled WGS sequence"/>
</dbReference>
<reference evidence="2" key="1">
    <citation type="journal article" date="2020" name="Phytopathology">
        <title>Genome Sequence Resources of Colletotrichum truncatum, C. plurivorum, C. musicola, and C. sojae: Four Species Pathogenic to Soybean (Glycine max).</title>
        <authorList>
            <person name="Rogerio F."/>
            <person name="Boufleur T.R."/>
            <person name="Ciampi-Guillardi M."/>
            <person name="Sukno S.A."/>
            <person name="Thon M.R."/>
            <person name="Massola Junior N.S."/>
            <person name="Baroncelli R."/>
        </authorList>
    </citation>
    <scope>NUCLEOTIDE SEQUENCE</scope>
    <source>
        <strain evidence="2">LFN00145</strain>
    </source>
</reference>
<comment type="caution">
    <text evidence="2">The sequence shown here is derived from an EMBL/GenBank/DDBJ whole genome shotgun (WGS) entry which is preliminary data.</text>
</comment>
<evidence type="ECO:0000313" key="3">
    <source>
        <dbReference type="Proteomes" id="UP000654918"/>
    </source>
</evidence>
<evidence type="ECO:0000313" key="2">
    <source>
        <dbReference type="EMBL" id="KAF6807954.1"/>
    </source>
</evidence>
<sequence>MIRPYKTSLDSMSTISSRRCKLPDHQPTPAQRRIMSNDRRTRGERIPCGILPLNLTGDLQGRDGLAVSNEALGIFSWNQ</sequence>
<protein>
    <submittedName>
        <fullName evidence="2">Uncharacterized protein</fullName>
    </submittedName>
</protein>
<dbReference type="EMBL" id="WIGO01000603">
    <property type="protein sequence ID" value="KAF6807954.1"/>
    <property type="molecule type" value="Genomic_DNA"/>
</dbReference>
<feature type="region of interest" description="Disordered" evidence="1">
    <location>
        <begin position="1"/>
        <end position="30"/>
    </location>
</feature>